<feature type="repeat" description="ANK" evidence="3">
    <location>
        <begin position="179"/>
        <end position="211"/>
    </location>
</feature>
<feature type="chain" id="PRO_5044187877" evidence="4">
    <location>
        <begin position="21"/>
        <end position="280"/>
    </location>
</feature>
<evidence type="ECO:0000256" key="4">
    <source>
        <dbReference type="SAM" id="SignalP"/>
    </source>
</evidence>
<keyword evidence="1" id="KW-0677">Repeat</keyword>
<dbReference type="GeneID" id="17271859"/>
<dbReference type="PaxDb" id="2903-EOD26313"/>
<dbReference type="InterPro" id="IPR036770">
    <property type="entry name" value="Ankyrin_rpt-contain_sf"/>
</dbReference>
<dbReference type="RefSeq" id="XP_005778742.1">
    <property type="nucleotide sequence ID" value="XM_005778685.1"/>
</dbReference>
<dbReference type="GO" id="GO:0085020">
    <property type="term" value="P:protein K6-linked ubiquitination"/>
    <property type="evidence" value="ECO:0007669"/>
    <property type="project" value="TreeGrafter"/>
</dbReference>
<sequence length="280" mass="29628">MTTSCSSWLLALASLATVSALQPILRLPHAPAATRARPALLRDEADDVSVVVKPPEPETKIAIRVKKPGEGAAPAAPEIVADDATVSIKVNAVKKPAAPAPEPAGPPIPKRSPEEEALFEATQNANCTQLLDALLAGANPNLRDPNGRTGLHFMCGIGLAPACVLLIHFGADVDARDNAGLAPVHMAAGYANAQCLRVLIAAGADHTAVGDQGASCARLSTWWSGSVRARDSEYQLDQFLERSGVEKFTKKKDEKLEKLKVREEEAWDDLIADVLKLCAV</sequence>
<organism evidence="5 6">
    <name type="scientific">Emiliania huxleyi (strain CCMP1516)</name>
    <dbReference type="NCBI Taxonomy" id="280463"/>
    <lineage>
        <taxon>Eukaryota</taxon>
        <taxon>Haptista</taxon>
        <taxon>Haptophyta</taxon>
        <taxon>Prymnesiophyceae</taxon>
        <taxon>Isochrysidales</taxon>
        <taxon>Noelaerhabdaceae</taxon>
        <taxon>Emiliania</taxon>
    </lineage>
</organism>
<dbReference type="Gene3D" id="1.25.40.20">
    <property type="entry name" value="Ankyrin repeat-containing domain"/>
    <property type="match status" value="1"/>
</dbReference>
<dbReference type="AlphaFoldDB" id="A0A0D3JS28"/>
<dbReference type="eggNOG" id="KOG0504">
    <property type="taxonomic scope" value="Eukaryota"/>
</dbReference>
<reference evidence="6" key="1">
    <citation type="journal article" date="2013" name="Nature">
        <title>Pan genome of the phytoplankton Emiliania underpins its global distribution.</title>
        <authorList>
            <person name="Read B.A."/>
            <person name="Kegel J."/>
            <person name="Klute M.J."/>
            <person name="Kuo A."/>
            <person name="Lefebvre S.C."/>
            <person name="Maumus F."/>
            <person name="Mayer C."/>
            <person name="Miller J."/>
            <person name="Monier A."/>
            <person name="Salamov A."/>
            <person name="Young J."/>
            <person name="Aguilar M."/>
            <person name="Claverie J.M."/>
            <person name="Frickenhaus S."/>
            <person name="Gonzalez K."/>
            <person name="Herman E.K."/>
            <person name="Lin Y.C."/>
            <person name="Napier J."/>
            <person name="Ogata H."/>
            <person name="Sarno A.F."/>
            <person name="Shmutz J."/>
            <person name="Schroeder D."/>
            <person name="de Vargas C."/>
            <person name="Verret F."/>
            <person name="von Dassow P."/>
            <person name="Valentin K."/>
            <person name="Van de Peer Y."/>
            <person name="Wheeler G."/>
            <person name="Dacks J.B."/>
            <person name="Delwiche C.F."/>
            <person name="Dyhrman S.T."/>
            <person name="Glockner G."/>
            <person name="John U."/>
            <person name="Richards T."/>
            <person name="Worden A.Z."/>
            <person name="Zhang X."/>
            <person name="Grigoriev I.V."/>
            <person name="Allen A.E."/>
            <person name="Bidle K."/>
            <person name="Borodovsky M."/>
            <person name="Bowler C."/>
            <person name="Brownlee C."/>
            <person name="Cock J.M."/>
            <person name="Elias M."/>
            <person name="Gladyshev V.N."/>
            <person name="Groth M."/>
            <person name="Guda C."/>
            <person name="Hadaegh A."/>
            <person name="Iglesias-Rodriguez M.D."/>
            <person name="Jenkins J."/>
            <person name="Jones B.M."/>
            <person name="Lawson T."/>
            <person name="Leese F."/>
            <person name="Lindquist E."/>
            <person name="Lobanov A."/>
            <person name="Lomsadze A."/>
            <person name="Malik S.B."/>
            <person name="Marsh M.E."/>
            <person name="Mackinder L."/>
            <person name="Mock T."/>
            <person name="Mueller-Roeber B."/>
            <person name="Pagarete A."/>
            <person name="Parker M."/>
            <person name="Probert I."/>
            <person name="Quesneville H."/>
            <person name="Raines C."/>
            <person name="Rensing S.A."/>
            <person name="Riano-Pachon D.M."/>
            <person name="Richier S."/>
            <person name="Rokitta S."/>
            <person name="Shiraiwa Y."/>
            <person name="Soanes D.M."/>
            <person name="van der Giezen M."/>
            <person name="Wahlund T.M."/>
            <person name="Williams B."/>
            <person name="Wilson W."/>
            <person name="Wolfe G."/>
            <person name="Wurch L.L."/>
        </authorList>
    </citation>
    <scope>NUCLEOTIDE SEQUENCE</scope>
</reference>
<protein>
    <submittedName>
        <fullName evidence="5">Uncharacterized protein</fullName>
    </submittedName>
</protein>
<evidence type="ECO:0000313" key="5">
    <source>
        <dbReference type="EnsemblProtists" id="EOD26313"/>
    </source>
</evidence>
<dbReference type="PROSITE" id="PS50088">
    <property type="entry name" value="ANK_REPEAT"/>
    <property type="match status" value="2"/>
</dbReference>
<dbReference type="SUPFAM" id="SSF48403">
    <property type="entry name" value="Ankyrin repeat"/>
    <property type="match status" value="1"/>
</dbReference>
<dbReference type="KEGG" id="ehx:EMIHUDRAFT_115094"/>
<dbReference type="EnsemblProtists" id="EOD26313">
    <property type="protein sequence ID" value="EOD26313"/>
    <property type="gene ID" value="EMIHUDRAFT_115094"/>
</dbReference>
<dbReference type="STRING" id="2903.R1CTE1"/>
<evidence type="ECO:0000256" key="3">
    <source>
        <dbReference type="PROSITE-ProRule" id="PRU00023"/>
    </source>
</evidence>
<dbReference type="Pfam" id="PF12796">
    <property type="entry name" value="Ank_2"/>
    <property type="match status" value="1"/>
</dbReference>
<reference evidence="5" key="2">
    <citation type="submission" date="2024-10" db="UniProtKB">
        <authorList>
            <consortium name="EnsemblProtists"/>
        </authorList>
    </citation>
    <scope>IDENTIFICATION</scope>
</reference>
<dbReference type="HOGENOM" id="CLU_995464_0_0_1"/>
<dbReference type="SMART" id="SM00248">
    <property type="entry name" value="ANK"/>
    <property type="match status" value="2"/>
</dbReference>
<feature type="signal peptide" evidence="4">
    <location>
        <begin position="1"/>
        <end position="20"/>
    </location>
</feature>
<proteinExistence type="predicted"/>
<keyword evidence="2 3" id="KW-0040">ANK repeat</keyword>
<dbReference type="PANTHER" id="PTHR24171:SF8">
    <property type="entry name" value="BRCA1-ASSOCIATED RING DOMAIN PROTEIN 1"/>
    <property type="match status" value="1"/>
</dbReference>
<dbReference type="SMR" id="A0A0D3JS28"/>
<evidence type="ECO:0000313" key="6">
    <source>
        <dbReference type="Proteomes" id="UP000013827"/>
    </source>
</evidence>
<evidence type="ECO:0000256" key="2">
    <source>
        <dbReference type="ARBA" id="ARBA00023043"/>
    </source>
</evidence>
<dbReference type="InterPro" id="IPR002110">
    <property type="entry name" value="Ankyrin_rpt"/>
</dbReference>
<dbReference type="PROSITE" id="PS50297">
    <property type="entry name" value="ANK_REP_REGION"/>
    <property type="match status" value="2"/>
</dbReference>
<dbReference type="GO" id="GO:0004842">
    <property type="term" value="F:ubiquitin-protein transferase activity"/>
    <property type="evidence" value="ECO:0007669"/>
    <property type="project" value="TreeGrafter"/>
</dbReference>
<accession>A0A0D3JS28</accession>
<keyword evidence="6" id="KW-1185">Reference proteome</keyword>
<feature type="repeat" description="ANK" evidence="3">
    <location>
        <begin position="146"/>
        <end position="178"/>
    </location>
</feature>
<keyword evidence="4" id="KW-0732">Signal</keyword>
<dbReference type="Proteomes" id="UP000013827">
    <property type="component" value="Unassembled WGS sequence"/>
</dbReference>
<evidence type="ECO:0000256" key="1">
    <source>
        <dbReference type="ARBA" id="ARBA00022737"/>
    </source>
</evidence>
<name>A0A0D3JS28_EMIH1</name>
<dbReference type="PANTHER" id="PTHR24171">
    <property type="entry name" value="ANKYRIN REPEAT DOMAIN-CONTAINING PROTEIN 39-RELATED"/>
    <property type="match status" value="1"/>
</dbReference>